<keyword evidence="8" id="KW-1185">Reference proteome</keyword>
<dbReference type="PANTHER" id="PTHR42646:SF2">
    <property type="entry name" value="5'-3' EXONUCLEASE FAMILY PROTEIN"/>
    <property type="match status" value="1"/>
</dbReference>
<evidence type="ECO:0000256" key="5">
    <source>
        <dbReference type="ARBA" id="ARBA00050026"/>
    </source>
</evidence>
<protein>
    <recommendedName>
        <fullName evidence="5">5'-3' exonuclease</fullName>
    </recommendedName>
</protein>
<dbReference type="OrthoDB" id="9806424at2"/>
<comment type="function">
    <text evidence="4">5'-3' exonuclease acting preferentially on double-stranded DNA.</text>
</comment>
<evidence type="ECO:0000256" key="4">
    <source>
        <dbReference type="ARBA" id="ARBA00049957"/>
    </source>
</evidence>
<dbReference type="CDD" id="cd09859">
    <property type="entry name" value="PIN_53EXO"/>
    <property type="match status" value="1"/>
</dbReference>
<organism evidence="7 8">
    <name type="scientific">Metamycoplasma phocicerebrale</name>
    <dbReference type="NCBI Taxonomy" id="142649"/>
    <lineage>
        <taxon>Bacteria</taxon>
        <taxon>Bacillati</taxon>
        <taxon>Mycoplasmatota</taxon>
        <taxon>Mycoplasmoidales</taxon>
        <taxon>Metamycoplasmataceae</taxon>
        <taxon>Metamycoplasma</taxon>
    </lineage>
</organism>
<name>A0A3Q9VBG5_9BACT</name>
<dbReference type="Pfam" id="PF02739">
    <property type="entry name" value="5_3_exonuc_N"/>
    <property type="match status" value="1"/>
</dbReference>
<dbReference type="InterPro" id="IPR020045">
    <property type="entry name" value="DNA_polI_H3TH"/>
</dbReference>
<dbReference type="FunFam" id="1.10.150.20:FF:000003">
    <property type="entry name" value="DNA polymerase I"/>
    <property type="match status" value="1"/>
</dbReference>
<dbReference type="RefSeq" id="WP_116171882.1">
    <property type="nucleotide sequence ID" value="NZ_CP033058.2"/>
</dbReference>
<dbReference type="Proteomes" id="UP000256585">
    <property type="component" value="Chromosome"/>
</dbReference>
<dbReference type="InterPro" id="IPR008918">
    <property type="entry name" value="HhH2"/>
</dbReference>
<dbReference type="CDD" id="cd09898">
    <property type="entry name" value="H3TH_53EXO"/>
    <property type="match status" value="1"/>
</dbReference>
<evidence type="ECO:0000256" key="1">
    <source>
        <dbReference type="ARBA" id="ARBA00022722"/>
    </source>
</evidence>
<dbReference type="KEGG" id="mphc:DMC14_000580"/>
<dbReference type="GO" id="GO:0033567">
    <property type="term" value="P:DNA replication, Okazaki fragment processing"/>
    <property type="evidence" value="ECO:0007669"/>
    <property type="project" value="InterPro"/>
</dbReference>
<dbReference type="Pfam" id="PF01367">
    <property type="entry name" value="5_3_exonuc"/>
    <property type="match status" value="1"/>
</dbReference>
<keyword evidence="3" id="KW-0238">DNA-binding</keyword>
<keyword evidence="1" id="KW-0540">Nuclease</keyword>
<dbReference type="GO" id="GO:0008409">
    <property type="term" value="F:5'-3' exonuclease activity"/>
    <property type="evidence" value="ECO:0007669"/>
    <property type="project" value="InterPro"/>
</dbReference>
<dbReference type="InterPro" id="IPR020046">
    <property type="entry name" value="5-3_exonucl_a-hlix_arch_N"/>
</dbReference>
<dbReference type="SUPFAM" id="SSF88723">
    <property type="entry name" value="PIN domain-like"/>
    <property type="match status" value="1"/>
</dbReference>
<evidence type="ECO:0000313" key="8">
    <source>
        <dbReference type="Proteomes" id="UP000256585"/>
    </source>
</evidence>
<dbReference type="AlphaFoldDB" id="A0A3Q9VBG5"/>
<evidence type="ECO:0000313" key="7">
    <source>
        <dbReference type="EMBL" id="AZZ65299.1"/>
    </source>
</evidence>
<dbReference type="Gene3D" id="3.40.50.1010">
    <property type="entry name" value="5'-nuclease"/>
    <property type="match status" value="1"/>
</dbReference>
<evidence type="ECO:0000256" key="2">
    <source>
        <dbReference type="ARBA" id="ARBA00022801"/>
    </source>
</evidence>
<dbReference type="SUPFAM" id="SSF47807">
    <property type="entry name" value="5' to 3' exonuclease, C-terminal subdomain"/>
    <property type="match status" value="1"/>
</dbReference>
<dbReference type="InterPro" id="IPR036279">
    <property type="entry name" value="5-3_exonuclease_C_sf"/>
</dbReference>
<sequence length="294" mass="34418">MKEKILILDGTYLAYRSFFAMNKTGVILKNEDGFSTNTVLLFFRTLFTLLLEHRTPYVFVAFDAKGKTFRHEMYDKYKDGRAKMPKEFYDQINLIKDLLTNINIFHYEVEGFEADDIIANVCKHYPFNYKLIFSADQDLNQLIDKNTNIIKKHKNSIIILNNENFSTIYDFEPWQVVDYKAIVGDNSDNFFGIKGIGPKTAAKLLKEYGSLDNIYANLENIKPIWAEKFQEYKSIAFRDQTIARLVTNFEIPNLNLDNMSIYKLSLKEETIKLLDKYQLNTIKQKISSLIKMLH</sequence>
<dbReference type="EMBL" id="CP033058">
    <property type="protein sequence ID" value="AZZ65299.1"/>
    <property type="molecule type" value="Genomic_DNA"/>
</dbReference>
<evidence type="ECO:0000256" key="3">
    <source>
        <dbReference type="ARBA" id="ARBA00023125"/>
    </source>
</evidence>
<keyword evidence="2" id="KW-0378">Hydrolase</keyword>
<proteinExistence type="predicted"/>
<dbReference type="InterPro" id="IPR002421">
    <property type="entry name" value="5-3_exonuclease"/>
</dbReference>
<dbReference type="Gene3D" id="1.10.150.20">
    <property type="entry name" value="5' to 3' exonuclease, C-terminal subdomain"/>
    <property type="match status" value="1"/>
</dbReference>
<dbReference type="SMART" id="SM00475">
    <property type="entry name" value="53EXOc"/>
    <property type="match status" value="1"/>
</dbReference>
<accession>A0A3Q9VBG5</accession>
<gene>
    <name evidence="7" type="ORF">DMC14_000580</name>
</gene>
<dbReference type="SMART" id="SM00279">
    <property type="entry name" value="HhH2"/>
    <property type="match status" value="1"/>
</dbReference>
<dbReference type="InterPro" id="IPR029060">
    <property type="entry name" value="PIN-like_dom_sf"/>
</dbReference>
<feature type="domain" description="5'-3' exonuclease" evidence="6">
    <location>
        <begin position="1"/>
        <end position="260"/>
    </location>
</feature>
<reference evidence="7" key="1">
    <citation type="submission" date="2019-03" db="EMBL/GenBank/DDBJ databases">
        <title>Draft Sequence and Annotation of the Mycoplasma phocicerebrale Strain 1049T Genome.</title>
        <authorList>
            <person name="Frasca S.Jr."/>
            <person name="Kutish G.F."/>
            <person name="Castellanos Gell J."/>
            <person name="Michaels D.L."/>
            <person name="Brown D.R."/>
        </authorList>
    </citation>
    <scope>NUCLEOTIDE SEQUENCE</scope>
    <source>
        <strain evidence="7">1049</strain>
    </source>
</reference>
<dbReference type="PANTHER" id="PTHR42646">
    <property type="entry name" value="FLAP ENDONUCLEASE XNI"/>
    <property type="match status" value="1"/>
</dbReference>
<dbReference type="InterPro" id="IPR038969">
    <property type="entry name" value="FEN"/>
</dbReference>
<dbReference type="GO" id="GO:0017108">
    <property type="term" value="F:5'-flap endonuclease activity"/>
    <property type="evidence" value="ECO:0007669"/>
    <property type="project" value="InterPro"/>
</dbReference>
<dbReference type="GO" id="GO:0003677">
    <property type="term" value="F:DNA binding"/>
    <property type="evidence" value="ECO:0007669"/>
    <property type="project" value="UniProtKB-KW"/>
</dbReference>
<evidence type="ECO:0000259" key="6">
    <source>
        <dbReference type="SMART" id="SM00475"/>
    </source>
</evidence>